<organism evidence="3">
    <name type="scientific">Vitis vinifera</name>
    <name type="common">Grape</name>
    <dbReference type="NCBI Taxonomy" id="29760"/>
    <lineage>
        <taxon>Eukaryota</taxon>
        <taxon>Viridiplantae</taxon>
        <taxon>Streptophyta</taxon>
        <taxon>Embryophyta</taxon>
        <taxon>Tracheophyta</taxon>
        <taxon>Spermatophyta</taxon>
        <taxon>Magnoliopsida</taxon>
        <taxon>eudicotyledons</taxon>
        <taxon>Gunneridae</taxon>
        <taxon>Pentapetalae</taxon>
        <taxon>rosids</taxon>
        <taxon>Vitales</taxon>
        <taxon>Vitaceae</taxon>
        <taxon>Viteae</taxon>
        <taxon>Vitis</taxon>
    </lineage>
</organism>
<dbReference type="AlphaFoldDB" id="A5AWG3"/>
<name>A5AWG3_VITVI</name>
<sequence length="588" mass="68616">MTISSSSSQTENFTKHRAPFFTGTDYPYWKTRMTCIGKYLQEIRKCDEDIEVTLIKVAYKGHHNSRSKRLDQVTYQINLAKKLQEGEDKKKKSIALKATTKEEEDVEKEKPSKEDDDLSLITRRLNKYIRYERFRGRKLTFRRDLSKKESSSHDDKEKWEEKRDLRKKGYVTFGDNAKGRIIGQGNIGNSTSSLIESVLLVDGLKHNLLSISQLCEKSFKVIFEASHRIIKGIQNDKTIFMGHRCDNVYTINISKYDGHDRCFSSMHDQSWLWHRRLGHANMDLISQLNKDELVRGFTITCIRSDHGREFKNIDFEEYCNEYGINHNFLAPRIPQQNGVVERKNRTIQGMARTMLNENNLPKYFWAKAVNTSCYVLNRILLRPILKKTPYELWKNKKPNISYFKIFGCKCFILNTKDNLGKFDTKSDVRIFLGYSTSSKAFRVFNKRTMVVEKSIHVIFYESNHSLQEKESFDDDLGLETSMEKLQIEDRRQQEEIGEDPKKEESPLALPPPQQVQGKSSQDLPKDWKFVINHPQDQIIGNPSSGVRTRSSLRNICNNLVFISQIEPKNINDALVDENWMIAMQEELN</sequence>
<dbReference type="GO" id="GO:0015074">
    <property type="term" value="P:DNA integration"/>
    <property type="evidence" value="ECO:0007669"/>
    <property type="project" value="InterPro"/>
</dbReference>
<protein>
    <recommendedName>
        <fullName evidence="2">Integrase catalytic domain-containing protein</fullName>
    </recommendedName>
</protein>
<feature type="region of interest" description="Disordered" evidence="1">
    <location>
        <begin position="487"/>
        <end position="521"/>
    </location>
</feature>
<evidence type="ECO:0000313" key="3">
    <source>
        <dbReference type="EMBL" id="CAN67229.1"/>
    </source>
</evidence>
<dbReference type="InterPro" id="IPR057670">
    <property type="entry name" value="SH3_retrovirus"/>
</dbReference>
<dbReference type="InterPro" id="IPR036397">
    <property type="entry name" value="RNaseH_sf"/>
</dbReference>
<dbReference type="PANTHER" id="PTHR42648">
    <property type="entry name" value="TRANSPOSASE, PUTATIVE-RELATED"/>
    <property type="match status" value="1"/>
</dbReference>
<gene>
    <name evidence="3" type="ORF">VITISV_017766</name>
</gene>
<dbReference type="PANTHER" id="PTHR42648:SF21">
    <property type="entry name" value="CYSTEINE-RICH RLK (RECEPTOR-LIKE PROTEIN KINASE) 8"/>
    <property type="match status" value="1"/>
</dbReference>
<accession>A5AWG3</accession>
<dbReference type="InterPro" id="IPR025724">
    <property type="entry name" value="GAG-pre-integrase_dom"/>
</dbReference>
<dbReference type="InterPro" id="IPR012337">
    <property type="entry name" value="RNaseH-like_sf"/>
</dbReference>
<dbReference type="Pfam" id="PF13976">
    <property type="entry name" value="gag_pre-integrs"/>
    <property type="match status" value="1"/>
</dbReference>
<reference evidence="3" key="1">
    <citation type="journal article" date="2007" name="PLoS ONE">
        <title>The first genome sequence of an elite grapevine cultivar (Pinot noir Vitis vinifera L.): coping with a highly heterozygous genome.</title>
        <authorList>
            <person name="Velasco R."/>
            <person name="Zharkikh A."/>
            <person name="Troggio M."/>
            <person name="Cartwright D.A."/>
            <person name="Cestaro A."/>
            <person name="Pruss D."/>
            <person name="Pindo M."/>
            <person name="FitzGerald L.M."/>
            <person name="Vezzulli S."/>
            <person name="Reid J."/>
            <person name="Malacarne G."/>
            <person name="Iliev D."/>
            <person name="Coppola G."/>
            <person name="Wardell B."/>
            <person name="Micheletti D."/>
            <person name="Macalma T."/>
            <person name="Facci M."/>
            <person name="Mitchell J.T."/>
            <person name="Perazzolli M."/>
            <person name="Eldredge G."/>
            <person name="Gatto P."/>
            <person name="Oyzerski R."/>
            <person name="Moretto M."/>
            <person name="Gutin N."/>
            <person name="Stefanini M."/>
            <person name="Chen Y."/>
            <person name="Segala C."/>
            <person name="Davenport C."/>
            <person name="Dematte L."/>
            <person name="Mraz A."/>
            <person name="Battilana J."/>
            <person name="Stormo K."/>
            <person name="Costa F."/>
            <person name="Tao Q."/>
            <person name="Si-Ammour A."/>
            <person name="Harkins T."/>
            <person name="Lackey A."/>
            <person name="Perbost C."/>
            <person name="Taillon B."/>
            <person name="Stella A."/>
            <person name="Solovyev V."/>
            <person name="Fawcett J.A."/>
            <person name="Sterck L."/>
            <person name="Vandepoele K."/>
            <person name="Grando S.M."/>
            <person name="Toppo S."/>
            <person name="Moser C."/>
            <person name="Lanchbury J."/>
            <person name="Bogden R."/>
            <person name="Skolnick M."/>
            <person name="Sgaramella V."/>
            <person name="Bhatnagar S.K."/>
            <person name="Fontana P."/>
            <person name="Gutin A."/>
            <person name="Van de Peer Y."/>
            <person name="Salamini F."/>
            <person name="Viola R."/>
        </authorList>
    </citation>
    <scope>NUCLEOTIDE SEQUENCE</scope>
</reference>
<dbReference type="GO" id="GO:0003676">
    <property type="term" value="F:nucleic acid binding"/>
    <property type="evidence" value="ECO:0007669"/>
    <property type="project" value="InterPro"/>
</dbReference>
<dbReference type="SUPFAM" id="SSF53098">
    <property type="entry name" value="Ribonuclease H-like"/>
    <property type="match status" value="1"/>
</dbReference>
<evidence type="ECO:0000256" key="1">
    <source>
        <dbReference type="SAM" id="MobiDB-lite"/>
    </source>
</evidence>
<dbReference type="InterPro" id="IPR001584">
    <property type="entry name" value="Integrase_cat-core"/>
</dbReference>
<dbReference type="PROSITE" id="PS50994">
    <property type="entry name" value="INTEGRASE"/>
    <property type="match status" value="1"/>
</dbReference>
<dbReference type="EMBL" id="AM438120">
    <property type="protein sequence ID" value="CAN67229.1"/>
    <property type="molecule type" value="Genomic_DNA"/>
</dbReference>
<feature type="domain" description="Integrase catalytic" evidence="2">
    <location>
        <begin position="302"/>
        <end position="397"/>
    </location>
</feature>
<dbReference type="Gene3D" id="3.30.420.10">
    <property type="entry name" value="Ribonuclease H-like superfamily/Ribonuclease H"/>
    <property type="match status" value="1"/>
</dbReference>
<evidence type="ECO:0000259" key="2">
    <source>
        <dbReference type="PROSITE" id="PS50994"/>
    </source>
</evidence>
<proteinExistence type="predicted"/>
<feature type="compositionally biased region" description="Basic and acidic residues" evidence="1">
    <location>
        <begin position="487"/>
        <end position="505"/>
    </location>
</feature>
<dbReference type="MEROPS" id="A11.051"/>
<dbReference type="Pfam" id="PF25597">
    <property type="entry name" value="SH3_retrovirus"/>
    <property type="match status" value="1"/>
</dbReference>
<dbReference type="InterPro" id="IPR039537">
    <property type="entry name" value="Retrotran_Ty1/copia-like"/>
</dbReference>